<feature type="domain" description="Apple" evidence="1">
    <location>
        <begin position="68"/>
        <end position="101"/>
    </location>
</feature>
<sequence length="158" mass="17514">MSSFDDSDFSSFDMCCVCGGGTEASPEDEQNAEAGKDAPFFDDHGDTGVYIRARSLLCSAELIGDRFVDNREDCEAFCTQNKHCAGYSWEDSSLHCLLTRDPGVIQREHHICKWPRCTAELVPSPVAAARRRTDWCRHGGFKGVGLCSRCDVNQPMSH</sequence>
<keyword evidence="3" id="KW-1185">Reference proteome</keyword>
<dbReference type="Proteomes" id="UP001189429">
    <property type="component" value="Unassembled WGS sequence"/>
</dbReference>
<comment type="caution">
    <text evidence="2">The sequence shown here is derived from an EMBL/GenBank/DDBJ whole genome shotgun (WGS) entry which is preliminary data.</text>
</comment>
<evidence type="ECO:0000313" key="3">
    <source>
        <dbReference type="Proteomes" id="UP001189429"/>
    </source>
</evidence>
<accession>A0ABN9T9R4</accession>
<reference evidence="2" key="1">
    <citation type="submission" date="2023-10" db="EMBL/GenBank/DDBJ databases">
        <authorList>
            <person name="Chen Y."/>
            <person name="Shah S."/>
            <person name="Dougan E. K."/>
            <person name="Thang M."/>
            <person name="Chan C."/>
        </authorList>
    </citation>
    <scope>NUCLEOTIDE SEQUENCE [LARGE SCALE GENOMIC DNA]</scope>
</reference>
<gene>
    <name evidence="2" type="ORF">PCOR1329_LOCUS36987</name>
</gene>
<dbReference type="InterPro" id="IPR003609">
    <property type="entry name" value="Pan_app"/>
</dbReference>
<name>A0ABN9T9R4_9DINO</name>
<organism evidence="2 3">
    <name type="scientific">Prorocentrum cordatum</name>
    <dbReference type="NCBI Taxonomy" id="2364126"/>
    <lineage>
        <taxon>Eukaryota</taxon>
        <taxon>Sar</taxon>
        <taxon>Alveolata</taxon>
        <taxon>Dinophyceae</taxon>
        <taxon>Prorocentrales</taxon>
        <taxon>Prorocentraceae</taxon>
        <taxon>Prorocentrum</taxon>
    </lineage>
</organism>
<dbReference type="Pfam" id="PF00024">
    <property type="entry name" value="PAN_1"/>
    <property type="match status" value="1"/>
</dbReference>
<dbReference type="EMBL" id="CAUYUJ010014493">
    <property type="protein sequence ID" value="CAK0841923.1"/>
    <property type="molecule type" value="Genomic_DNA"/>
</dbReference>
<proteinExistence type="predicted"/>
<evidence type="ECO:0000313" key="2">
    <source>
        <dbReference type="EMBL" id="CAK0841923.1"/>
    </source>
</evidence>
<dbReference type="Gene3D" id="3.50.4.10">
    <property type="entry name" value="Hepatocyte Growth Factor"/>
    <property type="match status" value="1"/>
</dbReference>
<protein>
    <recommendedName>
        <fullName evidence="1">Apple domain-containing protein</fullName>
    </recommendedName>
</protein>
<evidence type="ECO:0000259" key="1">
    <source>
        <dbReference type="Pfam" id="PF00024"/>
    </source>
</evidence>